<comment type="subcellular location">
    <subcellularLocation>
        <location evidence="3">Cytoplasm</location>
    </subcellularLocation>
    <subcellularLocation>
        <location evidence="2">Nucleus</location>
    </subcellularLocation>
</comment>
<dbReference type="PANTHER" id="PTHR21454:SF46">
    <property type="entry name" value="DIPHTHAMIDE BIOSYNTHESIS PROTEIN 4"/>
    <property type="match status" value="1"/>
</dbReference>
<keyword evidence="8" id="KW-0479">Metal-binding</keyword>
<dbReference type="PROSITE" id="PS51074">
    <property type="entry name" value="DPH_MB"/>
    <property type="match status" value="1"/>
</dbReference>
<dbReference type="GO" id="GO:0046872">
    <property type="term" value="F:metal ion binding"/>
    <property type="evidence" value="ECO:0007669"/>
    <property type="project" value="UniProtKB-KW"/>
</dbReference>
<protein>
    <recommendedName>
        <fullName evidence="6">Diphthamide biosynthesis protein 4</fullName>
    </recommendedName>
</protein>
<keyword evidence="9" id="KW-0862">Zinc</keyword>
<evidence type="ECO:0000256" key="7">
    <source>
        <dbReference type="ARBA" id="ARBA00022490"/>
    </source>
</evidence>
<feature type="compositionally biased region" description="Basic and acidic residues" evidence="12">
    <location>
        <begin position="197"/>
        <end position="207"/>
    </location>
</feature>
<comment type="similarity">
    <text evidence="5">Belongs to the DPH4 family.</text>
</comment>
<evidence type="ECO:0000259" key="13">
    <source>
        <dbReference type="PROSITE" id="PS50076"/>
    </source>
</evidence>
<evidence type="ECO:0000256" key="10">
    <source>
        <dbReference type="ARBA" id="ARBA00023004"/>
    </source>
</evidence>
<feature type="domain" description="J" evidence="13">
    <location>
        <begin position="12"/>
        <end position="94"/>
    </location>
</feature>
<evidence type="ECO:0000259" key="14">
    <source>
        <dbReference type="PROSITE" id="PS51074"/>
    </source>
</evidence>
<dbReference type="SUPFAM" id="SSF46565">
    <property type="entry name" value="Chaperone J-domain"/>
    <property type="match status" value="1"/>
</dbReference>
<dbReference type="InterPro" id="IPR001623">
    <property type="entry name" value="DnaJ_domain"/>
</dbReference>
<evidence type="ECO:0000256" key="5">
    <source>
        <dbReference type="ARBA" id="ARBA00006169"/>
    </source>
</evidence>
<feature type="region of interest" description="Disordered" evidence="12">
    <location>
        <begin position="181"/>
        <end position="207"/>
    </location>
</feature>
<evidence type="ECO:0000256" key="2">
    <source>
        <dbReference type="ARBA" id="ARBA00004123"/>
    </source>
</evidence>
<dbReference type="InterPro" id="IPR044248">
    <property type="entry name" value="DPH3/4-like"/>
</dbReference>
<evidence type="ECO:0000256" key="12">
    <source>
        <dbReference type="SAM" id="MobiDB-lite"/>
    </source>
</evidence>
<proteinExistence type="inferred from homology"/>
<dbReference type="Gene3D" id="3.10.660.10">
    <property type="entry name" value="DPH Zinc finger"/>
    <property type="match status" value="1"/>
</dbReference>
<dbReference type="GO" id="GO:0017183">
    <property type="term" value="P:protein histidyl modification to diphthamide"/>
    <property type="evidence" value="ECO:0007669"/>
    <property type="project" value="UniProtKB-UniPathway"/>
</dbReference>
<evidence type="ECO:0000256" key="3">
    <source>
        <dbReference type="ARBA" id="ARBA00004496"/>
    </source>
</evidence>
<dbReference type="UniPathway" id="UPA00559"/>
<dbReference type="InParanoid" id="A0A1J7K431"/>
<dbReference type="Gene3D" id="1.10.287.110">
    <property type="entry name" value="DnaJ domain"/>
    <property type="match status" value="1"/>
</dbReference>
<evidence type="ECO:0000256" key="1">
    <source>
        <dbReference type="ARBA" id="ARBA00003474"/>
    </source>
</evidence>
<dbReference type="GO" id="GO:0005737">
    <property type="term" value="C:cytoplasm"/>
    <property type="evidence" value="ECO:0007669"/>
    <property type="project" value="UniProtKB-SubCell"/>
</dbReference>
<feature type="compositionally biased region" description="Low complexity" evidence="12">
    <location>
        <begin position="55"/>
        <end position="68"/>
    </location>
</feature>
<evidence type="ECO:0000313" key="15">
    <source>
        <dbReference type="EMBL" id="OIW34954.1"/>
    </source>
</evidence>
<dbReference type="Pfam" id="PF05207">
    <property type="entry name" value="Zn_ribbon_CSL"/>
    <property type="match status" value="1"/>
</dbReference>
<dbReference type="PROSITE" id="PS50076">
    <property type="entry name" value="DNAJ_2"/>
    <property type="match status" value="1"/>
</dbReference>
<dbReference type="GO" id="GO:0005634">
    <property type="term" value="C:nucleus"/>
    <property type="evidence" value="ECO:0007669"/>
    <property type="project" value="UniProtKB-SubCell"/>
</dbReference>
<keyword evidence="7" id="KW-0963">Cytoplasm</keyword>
<keyword evidence="16" id="KW-1185">Reference proteome</keyword>
<dbReference type="SUPFAM" id="SSF144217">
    <property type="entry name" value="CSL zinc finger"/>
    <property type="match status" value="1"/>
</dbReference>
<dbReference type="EMBL" id="KV875093">
    <property type="protein sequence ID" value="OIW34954.1"/>
    <property type="molecule type" value="Genomic_DNA"/>
</dbReference>
<evidence type="ECO:0000256" key="11">
    <source>
        <dbReference type="ARBA" id="ARBA00023242"/>
    </source>
</evidence>
<keyword evidence="10" id="KW-0408">Iron</keyword>
<dbReference type="FunCoup" id="A0A1J7K431">
    <property type="interactions" value="354"/>
</dbReference>
<feature type="compositionally biased region" description="Acidic residues" evidence="12">
    <location>
        <begin position="181"/>
        <end position="196"/>
    </location>
</feature>
<dbReference type="Pfam" id="PF00226">
    <property type="entry name" value="DnaJ"/>
    <property type="match status" value="1"/>
</dbReference>
<dbReference type="SMART" id="SM00271">
    <property type="entry name" value="DnaJ"/>
    <property type="match status" value="1"/>
</dbReference>
<reference evidence="15 16" key="1">
    <citation type="submission" date="2016-10" db="EMBL/GenBank/DDBJ databases">
        <title>Draft genome sequence of Coniochaeta ligniaria NRRL30616, a lignocellulolytic fungus for bioabatement of inhibitors in plant biomass hydrolysates.</title>
        <authorList>
            <consortium name="DOE Joint Genome Institute"/>
            <person name="Jimenez D.J."/>
            <person name="Hector R.E."/>
            <person name="Riley R."/>
            <person name="Sun H."/>
            <person name="Grigoriev I.V."/>
            <person name="Van Elsas J.D."/>
            <person name="Nichols N.N."/>
        </authorList>
    </citation>
    <scope>NUCLEOTIDE SEQUENCE [LARGE SCALE GENOMIC DNA]</scope>
    <source>
        <strain evidence="15 16">NRRL 30616</strain>
    </source>
</reference>
<comment type="function">
    <text evidence="1">Required for the first step of diphthamide biosynthesis, the transfer of 3-amino-3-carboxypropyl from S-adenosyl-L-methionine to a histidine residue. Diphthamide is a post-translational modification of histidine which occurs in elongation factor 2.</text>
</comment>
<sequence length="207" mass="23047">MYTVPRSTPDQNYYEILQITPSSLDSQKDPAQALKRAYHRALLIHHPDKRKQPASNTTRTSTSNPTSTITIDQISTAYAVLSSPSQRSEYDRLLLTQAALPSKSQQLDNRFQTGIENVDLDDLSFDEQRQEWFRGCRCGNPRGYRFGEADLEEAADFGEVMVGCADCSLWLRVHFAVVDDHEDEDGAGGTGEEEGSGGEKERRDGGA</sequence>
<dbReference type="InterPro" id="IPR007872">
    <property type="entry name" value="DPH_MB_dom"/>
</dbReference>
<dbReference type="CDD" id="cd06257">
    <property type="entry name" value="DnaJ"/>
    <property type="match status" value="1"/>
</dbReference>
<keyword evidence="11" id="KW-0539">Nucleus</keyword>
<comment type="pathway">
    <text evidence="4">Protein modification; peptidyl-diphthamide biosynthesis.</text>
</comment>
<dbReference type="InterPro" id="IPR036869">
    <property type="entry name" value="J_dom_sf"/>
</dbReference>
<evidence type="ECO:0000313" key="16">
    <source>
        <dbReference type="Proteomes" id="UP000182658"/>
    </source>
</evidence>
<evidence type="ECO:0000256" key="9">
    <source>
        <dbReference type="ARBA" id="ARBA00022833"/>
    </source>
</evidence>
<name>A0A1J7K431_9PEZI</name>
<gene>
    <name evidence="15" type="ORF">CONLIGDRAFT_32093</name>
</gene>
<dbReference type="InterPro" id="IPR036671">
    <property type="entry name" value="DPH_MB_sf"/>
</dbReference>
<feature type="domain" description="DPH-type MB" evidence="14">
    <location>
        <begin position="114"/>
        <end position="176"/>
    </location>
</feature>
<evidence type="ECO:0000256" key="4">
    <source>
        <dbReference type="ARBA" id="ARBA00005156"/>
    </source>
</evidence>
<organism evidence="15 16">
    <name type="scientific">Coniochaeta ligniaria NRRL 30616</name>
    <dbReference type="NCBI Taxonomy" id="1408157"/>
    <lineage>
        <taxon>Eukaryota</taxon>
        <taxon>Fungi</taxon>
        <taxon>Dikarya</taxon>
        <taxon>Ascomycota</taxon>
        <taxon>Pezizomycotina</taxon>
        <taxon>Sordariomycetes</taxon>
        <taxon>Sordariomycetidae</taxon>
        <taxon>Coniochaetales</taxon>
        <taxon>Coniochaetaceae</taxon>
        <taxon>Coniochaeta</taxon>
    </lineage>
</organism>
<dbReference type="STRING" id="1408157.A0A1J7K431"/>
<accession>A0A1J7K431</accession>
<dbReference type="OrthoDB" id="18529at2759"/>
<dbReference type="AlphaFoldDB" id="A0A1J7K431"/>
<evidence type="ECO:0000256" key="6">
    <source>
        <dbReference type="ARBA" id="ARBA00021797"/>
    </source>
</evidence>
<evidence type="ECO:0000256" key="8">
    <source>
        <dbReference type="ARBA" id="ARBA00022723"/>
    </source>
</evidence>
<feature type="region of interest" description="Disordered" evidence="12">
    <location>
        <begin position="44"/>
        <end position="68"/>
    </location>
</feature>
<dbReference type="PANTHER" id="PTHR21454">
    <property type="entry name" value="DPH3 HOMOLOG-RELATED"/>
    <property type="match status" value="1"/>
</dbReference>
<dbReference type="Proteomes" id="UP000182658">
    <property type="component" value="Unassembled WGS sequence"/>
</dbReference>